<reference evidence="3 4" key="1">
    <citation type="submission" date="2017-11" db="EMBL/GenBank/DDBJ databases">
        <title>The genome of Rhizophagus clarus HR1 reveals common genetic basis of auxotrophy among arbuscular mycorrhizal fungi.</title>
        <authorList>
            <person name="Kobayashi Y."/>
        </authorList>
    </citation>
    <scope>NUCLEOTIDE SEQUENCE [LARGE SCALE GENOMIC DNA]</scope>
    <source>
        <strain evidence="3 4">HR1</strain>
    </source>
</reference>
<evidence type="ECO:0000256" key="1">
    <source>
        <dbReference type="SAM" id="Phobius"/>
    </source>
</evidence>
<dbReference type="InterPro" id="IPR000210">
    <property type="entry name" value="BTB/POZ_dom"/>
</dbReference>
<dbReference type="Proteomes" id="UP000247702">
    <property type="component" value="Unassembled WGS sequence"/>
</dbReference>
<feature type="transmembrane region" description="Helical" evidence="1">
    <location>
        <begin position="398"/>
        <end position="416"/>
    </location>
</feature>
<dbReference type="SMART" id="SM00225">
    <property type="entry name" value="BTB"/>
    <property type="match status" value="1"/>
</dbReference>
<dbReference type="Gene3D" id="3.30.710.10">
    <property type="entry name" value="Potassium Channel Kv1.1, Chain A"/>
    <property type="match status" value="1"/>
</dbReference>
<sequence>MQSQKVQDNYDNKNSLKFDDKEFIYTWRIKDFQDYYKDIPDRKNDYYIFSEKFSSPGPHITQSNFDPQSYIYKWRLRLRIHGYRDTINNYYYTYPIYDNKSNKISLNLISYDDELKITEENQEINYKFEVIRSNLDNCIIYQHEENEMDIFERKSSEKSLGEIINFFPDQNINSKIDLKIRVYIRVKDKKSQIITSSKLFLPRFIDYFDNGFFSDINFTFDCGSSIKASKIILASRSEYFKTMFNGKWKESKESKIYIKDTKYKIFRYLLKYIYTNELDEGLTLEELKDLYIESDLRNLENLRKMISISIGEMMNVENWEQVLKFGYETDNEGIKYSATLFGINNWEEICAKKQHKELTLDNILSLKLILLNFENTGNHKSNLNDYFDFKKFFENSNFDARFILFLIFVTLGIYFLL</sequence>
<proteinExistence type="predicted"/>
<accession>A0A2Z6S2R8</accession>
<keyword evidence="1" id="KW-0472">Membrane</keyword>
<keyword evidence="1" id="KW-1133">Transmembrane helix</keyword>
<gene>
    <name evidence="3" type="ORF">RclHR1_05100006</name>
</gene>
<name>A0A2Z6S2R8_9GLOM</name>
<dbReference type="InterPro" id="IPR011333">
    <property type="entry name" value="SKP1/BTB/POZ_sf"/>
</dbReference>
<feature type="domain" description="BTB" evidence="2">
    <location>
        <begin position="214"/>
        <end position="282"/>
    </location>
</feature>
<dbReference type="PANTHER" id="PTHR24413">
    <property type="entry name" value="SPECKLE-TYPE POZ PROTEIN"/>
    <property type="match status" value="1"/>
</dbReference>
<keyword evidence="4" id="KW-1185">Reference proteome</keyword>
<protein>
    <recommendedName>
        <fullName evidence="2">BTB domain-containing protein</fullName>
    </recommendedName>
</protein>
<dbReference type="EMBL" id="BEXD01003883">
    <property type="protein sequence ID" value="GBC03410.1"/>
    <property type="molecule type" value="Genomic_DNA"/>
</dbReference>
<dbReference type="Pfam" id="PF00651">
    <property type="entry name" value="BTB"/>
    <property type="match status" value="1"/>
</dbReference>
<comment type="caution">
    <text evidence="3">The sequence shown here is derived from an EMBL/GenBank/DDBJ whole genome shotgun (WGS) entry which is preliminary data.</text>
</comment>
<organism evidence="3 4">
    <name type="scientific">Rhizophagus clarus</name>
    <dbReference type="NCBI Taxonomy" id="94130"/>
    <lineage>
        <taxon>Eukaryota</taxon>
        <taxon>Fungi</taxon>
        <taxon>Fungi incertae sedis</taxon>
        <taxon>Mucoromycota</taxon>
        <taxon>Glomeromycotina</taxon>
        <taxon>Glomeromycetes</taxon>
        <taxon>Glomerales</taxon>
        <taxon>Glomeraceae</taxon>
        <taxon>Rhizophagus</taxon>
    </lineage>
</organism>
<evidence type="ECO:0000313" key="3">
    <source>
        <dbReference type="EMBL" id="GBC03410.1"/>
    </source>
</evidence>
<evidence type="ECO:0000313" key="4">
    <source>
        <dbReference type="Proteomes" id="UP000247702"/>
    </source>
</evidence>
<dbReference type="AlphaFoldDB" id="A0A2Z6S2R8"/>
<evidence type="ECO:0000259" key="2">
    <source>
        <dbReference type="PROSITE" id="PS50097"/>
    </source>
</evidence>
<dbReference type="CDD" id="cd18186">
    <property type="entry name" value="BTB_POZ_ZBTB_KLHL-like"/>
    <property type="match status" value="1"/>
</dbReference>
<dbReference type="SUPFAM" id="SSF54695">
    <property type="entry name" value="POZ domain"/>
    <property type="match status" value="1"/>
</dbReference>
<keyword evidence="1" id="KW-0812">Transmembrane</keyword>
<dbReference type="PROSITE" id="PS50097">
    <property type="entry name" value="BTB"/>
    <property type="match status" value="1"/>
</dbReference>